<proteinExistence type="predicted"/>
<dbReference type="Pfam" id="PF13302">
    <property type="entry name" value="Acetyltransf_3"/>
    <property type="match status" value="1"/>
</dbReference>
<dbReference type="PANTHER" id="PTHR43792">
    <property type="entry name" value="GNAT FAMILY, PUTATIVE (AFU_ORTHOLOGUE AFUA_3G00765)-RELATED-RELATED"/>
    <property type="match status" value="1"/>
</dbReference>
<dbReference type="GO" id="GO:0016747">
    <property type="term" value="F:acyltransferase activity, transferring groups other than amino-acyl groups"/>
    <property type="evidence" value="ECO:0007669"/>
    <property type="project" value="InterPro"/>
</dbReference>
<name>A0A1L9NXI0_9RHOB</name>
<protein>
    <submittedName>
        <fullName evidence="2">Putative ribosomal N-acetyltransferase YdaF</fullName>
        <ecNumber evidence="2">2.3.1.-</ecNumber>
    </submittedName>
</protein>
<feature type="domain" description="N-acetyltransferase" evidence="1">
    <location>
        <begin position="1"/>
        <end position="153"/>
    </location>
</feature>
<dbReference type="InterPro" id="IPR051531">
    <property type="entry name" value="N-acetyltransferase"/>
</dbReference>
<dbReference type="EC" id="2.3.1.-" evidence="2"/>
<keyword evidence="2" id="KW-0808">Transferase</keyword>
<keyword evidence="3" id="KW-1185">Reference proteome</keyword>
<sequence>MSDFAPLGELFASERSVYMGGPIDRQKLWYWVAGEVGSWSLQGFGSWGIETHDGSFVGQVGINKPSHFPEVELGYLIMPEFEGMGIAFEAAQAARAWAFEELKLESLVSYIDPKNVRSIALATRLGGVIDPDGSLPDGETAQETAVYRHRRAA</sequence>
<evidence type="ECO:0000259" key="1">
    <source>
        <dbReference type="PROSITE" id="PS51186"/>
    </source>
</evidence>
<organism evidence="2 3">
    <name type="scientific">Planktotalea frisia</name>
    <dbReference type="NCBI Taxonomy" id="696762"/>
    <lineage>
        <taxon>Bacteria</taxon>
        <taxon>Pseudomonadati</taxon>
        <taxon>Pseudomonadota</taxon>
        <taxon>Alphaproteobacteria</taxon>
        <taxon>Rhodobacterales</taxon>
        <taxon>Paracoccaceae</taxon>
        <taxon>Planktotalea</taxon>
    </lineage>
</organism>
<dbReference type="Proteomes" id="UP000184514">
    <property type="component" value="Unassembled WGS sequence"/>
</dbReference>
<accession>A0A1L9NXI0</accession>
<dbReference type="Gene3D" id="3.40.630.30">
    <property type="match status" value="1"/>
</dbReference>
<gene>
    <name evidence="2" type="primary">ydaF_1</name>
    <name evidence="2" type="ORF">PFRI_18040</name>
</gene>
<dbReference type="PANTHER" id="PTHR43792:SF1">
    <property type="entry name" value="N-ACETYLTRANSFERASE DOMAIN-CONTAINING PROTEIN"/>
    <property type="match status" value="1"/>
</dbReference>
<dbReference type="EMBL" id="MLCB01000126">
    <property type="protein sequence ID" value="OJI93903.1"/>
    <property type="molecule type" value="Genomic_DNA"/>
</dbReference>
<dbReference type="PROSITE" id="PS51186">
    <property type="entry name" value="GNAT"/>
    <property type="match status" value="1"/>
</dbReference>
<evidence type="ECO:0000313" key="2">
    <source>
        <dbReference type="EMBL" id="OJI93903.1"/>
    </source>
</evidence>
<dbReference type="SUPFAM" id="SSF55729">
    <property type="entry name" value="Acyl-CoA N-acyltransferases (Nat)"/>
    <property type="match status" value="1"/>
</dbReference>
<dbReference type="STRING" id="696762.PFRI_18040"/>
<keyword evidence="2" id="KW-0012">Acyltransferase</keyword>
<dbReference type="InterPro" id="IPR016181">
    <property type="entry name" value="Acyl_CoA_acyltransferase"/>
</dbReference>
<reference evidence="2 3" key="1">
    <citation type="submission" date="2016-10" db="EMBL/GenBank/DDBJ databases">
        <title>Genome sequence of Planktotalea frisia SH6-1.</title>
        <authorList>
            <person name="Poehlein A."/>
            <person name="Bakenhus I."/>
            <person name="Voget S."/>
            <person name="Brinkhoff T."/>
            <person name="Simon M."/>
        </authorList>
    </citation>
    <scope>NUCLEOTIDE SEQUENCE [LARGE SCALE GENOMIC DNA]</scope>
    <source>
        <strain evidence="2 3">SH6-1</strain>
    </source>
</reference>
<comment type="caution">
    <text evidence="2">The sequence shown here is derived from an EMBL/GenBank/DDBJ whole genome shotgun (WGS) entry which is preliminary data.</text>
</comment>
<dbReference type="AlphaFoldDB" id="A0A1L9NXI0"/>
<dbReference type="InterPro" id="IPR000182">
    <property type="entry name" value="GNAT_dom"/>
</dbReference>
<evidence type="ECO:0000313" key="3">
    <source>
        <dbReference type="Proteomes" id="UP000184514"/>
    </source>
</evidence>